<reference evidence="1 2" key="1">
    <citation type="submission" date="2013-09" db="EMBL/GenBank/DDBJ databases">
        <title>Corchorus capsularis genome sequencing.</title>
        <authorList>
            <person name="Alam M."/>
            <person name="Haque M.S."/>
            <person name="Islam M.S."/>
            <person name="Emdad E.M."/>
            <person name="Islam M.M."/>
            <person name="Ahmed B."/>
            <person name="Halim A."/>
            <person name="Hossen Q.M.M."/>
            <person name="Hossain M.Z."/>
            <person name="Ahmed R."/>
            <person name="Khan M.M."/>
            <person name="Islam R."/>
            <person name="Rashid M.M."/>
            <person name="Khan S.A."/>
            <person name="Rahman M.S."/>
            <person name="Alam M."/>
        </authorList>
    </citation>
    <scope>NUCLEOTIDE SEQUENCE [LARGE SCALE GENOMIC DNA]</scope>
    <source>
        <strain evidence="2">cv. CVL-1</strain>
        <tissue evidence="1">Whole seedling</tissue>
    </source>
</reference>
<dbReference type="Proteomes" id="UP000188268">
    <property type="component" value="Unassembled WGS sequence"/>
</dbReference>
<evidence type="ECO:0000313" key="2">
    <source>
        <dbReference type="Proteomes" id="UP000188268"/>
    </source>
</evidence>
<proteinExistence type="predicted"/>
<dbReference type="Gramene" id="OMO76991">
    <property type="protein sequence ID" value="OMO76991"/>
    <property type="gene ID" value="CCACVL1_15250"/>
</dbReference>
<accession>A0A1R3I3B5</accession>
<sequence length="54" mass="6100">MAQKVEQQLKELGSKLDSPPSSKDALLKLLKARILLFSFPWNLAFPFLILSQSI</sequence>
<evidence type="ECO:0000313" key="1">
    <source>
        <dbReference type="EMBL" id="OMO76991.1"/>
    </source>
</evidence>
<dbReference type="EMBL" id="AWWV01010835">
    <property type="protein sequence ID" value="OMO76991.1"/>
    <property type="molecule type" value="Genomic_DNA"/>
</dbReference>
<gene>
    <name evidence="1" type="ORF">CCACVL1_15250</name>
</gene>
<name>A0A1R3I3B5_COCAP</name>
<keyword evidence="2" id="KW-1185">Reference proteome</keyword>
<dbReference type="AlphaFoldDB" id="A0A1R3I3B5"/>
<comment type="caution">
    <text evidence="1">The sequence shown here is derived from an EMBL/GenBank/DDBJ whole genome shotgun (WGS) entry which is preliminary data.</text>
</comment>
<organism evidence="1 2">
    <name type="scientific">Corchorus capsularis</name>
    <name type="common">Jute</name>
    <dbReference type="NCBI Taxonomy" id="210143"/>
    <lineage>
        <taxon>Eukaryota</taxon>
        <taxon>Viridiplantae</taxon>
        <taxon>Streptophyta</taxon>
        <taxon>Embryophyta</taxon>
        <taxon>Tracheophyta</taxon>
        <taxon>Spermatophyta</taxon>
        <taxon>Magnoliopsida</taxon>
        <taxon>eudicotyledons</taxon>
        <taxon>Gunneridae</taxon>
        <taxon>Pentapetalae</taxon>
        <taxon>rosids</taxon>
        <taxon>malvids</taxon>
        <taxon>Malvales</taxon>
        <taxon>Malvaceae</taxon>
        <taxon>Grewioideae</taxon>
        <taxon>Apeibeae</taxon>
        <taxon>Corchorus</taxon>
    </lineage>
</organism>
<protein>
    <submittedName>
        <fullName evidence="1">Sister chromatid cohesion protein PDS5 B-like protein</fullName>
    </submittedName>
</protein>